<dbReference type="SUPFAM" id="SSF82866">
    <property type="entry name" value="Multidrug efflux transporter AcrB transmembrane domain"/>
    <property type="match status" value="2"/>
</dbReference>
<feature type="transmembrane region" description="Helical" evidence="7">
    <location>
        <begin position="281"/>
        <end position="305"/>
    </location>
</feature>
<feature type="transmembrane region" description="Helical" evidence="7">
    <location>
        <begin position="207"/>
        <end position="228"/>
    </location>
</feature>
<evidence type="ECO:0000256" key="5">
    <source>
        <dbReference type="ARBA" id="ARBA00022989"/>
    </source>
</evidence>
<dbReference type="InterPro" id="IPR004869">
    <property type="entry name" value="MMPL_dom"/>
</dbReference>
<evidence type="ECO:0000313" key="9">
    <source>
        <dbReference type="EMBL" id="SOJ55298.1"/>
    </source>
</evidence>
<dbReference type="Gene3D" id="1.20.1640.10">
    <property type="entry name" value="Multidrug efflux transporter AcrB transmembrane domain"/>
    <property type="match status" value="2"/>
</dbReference>
<evidence type="ECO:0000256" key="6">
    <source>
        <dbReference type="ARBA" id="ARBA00023136"/>
    </source>
</evidence>
<evidence type="ECO:0000259" key="8">
    <source>
        <dbReference type="Pfam" id="PF03176"/>
    </source>
</evidence>
<feature type="domain" description="Membrane transport protein MMPL" evidence="8">
    <location>
        <begin position="42"/>
        <end position="374"/>
    </location>
</feature>
<feature type="domain" description="Membrane transport protein MMPL" evidence="8">
    <location>
        <begin position="628"/>
        <end position="930"/>
    </location>
</feature>
<comment type="caution">
    <text evidence="9">The sequence shown here is derived from an EMBL/GenBank/DDBJ whole genome shotgun (WGS) entry which is preliminary data.</text>
</comment>
<dbReference type="GO" id="GO:0005886">
    <property type="term" value="C:plasma membrane"/>
    <property type="evidence" value="ECO:0007669"/>
    <property type="project" value="UniProtKB-SubCell"/>
</dbReference>
<keyword evidence="4 7" id="KW-0812">Transmembrane</keyword>
<keyword evidence="10" id="KW-1185">Reference proteome</keyword>
<evidence type="ECO:0000313" key="10">
    <source>
        <dbReference type="Proteomes" id="UP000554965"/>
    </source>
</evidence>
<evidence type="ECO:0000256" key="1">
    <source>
        <dbReference type="ARBA" id="ARBA00004651"/>
    </source>
</evidence>
<dbReference type="InterPro" id="IPR004707">
    <property type="entry name" value="MmpL_fam"/>
</dbReference>
<feature type="transmembrane region" description="Helical" evidence="7">
    <location>
        <begin position="182"/>
        <end position="200"/>
    </location>
</feature>
<reference evidence="9 10" key="1">
    <citation type="submission" date="2017-10" db="EMBL/GenBank/DDBJ databases">
        <authorList>
            <consortium name="Urmite Genomes"/>
        </authorList>
    </citation>
    <scope>NUCLEOTIDE SEQUENCE [LARGE SCALE GENOMIC DNA]</scope>
    <source>
        <strain evidence="9 10">FB-527</strain>
    </source>
</reference>
<feature type="transmembrane region" description="Helical" evidence="7">
    <location>
        <begin position="890"/>
        <end position="920"/>
    </location>
</feature>
<keyword evidence="5 7" id="KW-1133">Transmembrane helix</keyword>
<dbReference type="NCBIfam" id="TIGR00833">
    <property type="entry name" value="actII"/>
    <property type="match status" value="1"/>
</dbReference>
<dbReference type="Pfam" id="PF03176">
    <property type="entry name" value="MMPL"/>
    <property type="match status" value="2"/>
</dbReference>
<evidence type="ECO:0000256" key="7">
    <source>
        <dbReference type="SAM" id="Phobius"/>
    </source>
</evidence>
<feature type="transmembrane region" description="Helical" evidence="7">
    <location>
        <begin position="822"/>
        <end position="843"/>
    </location>
</feature>
<evidence type="ECO:0000256" key="2">
    <source>
        <dbReference type="ARBA" id="ARBA00010157"/>
    </source>
</evidence>
<feature type="transmembrane region" description="Helical" evidence="7">
    <location>
        <begin position="317"/>
        <end position="342"/>
    </location>
</feature>
<keyword evidence="6 7" id="KW-0472">Membrane</keyword>
<dbReference type="PANTHER" id="PTHR33406">
    <property type="entry name" value="MEMBRANE PROTEIN MJ1562-RELATED"/>
    <property type="match status" value="1"/>
</dbReference>
<dbReference type="Proteomes" id="UP000554965">
    <property type="component" value="Unassembled WGS sequence"/>
</dbReference>
<feature type="transmembrane region" description="Helical" evidence="7">
    <location>
        <begin position="363"/>
        <end position="389"/>
    </location>
</feature>
<protein>
    <submittedName>
        <fullName evidence="9">Siderophore exporter MmpL4</fullName>
    </submittedName>
</protein>
<evidence type="ECO:0000256" key="3">
    <source>
        <dbReference type="ARBA" id="ARBA00022475"/>
    </source>
</evidence>
<dbReference type="EMBL" id="OCTY01000002">
    <property type="protein sequence ID" value="SOJ55298.1"/>
    <property type="molecule type" value="Genomic_DNA"/>
</dbReference>
<dbReference type="PANTHER" id="PTHR33406:SF6">
    <property type="entry name" value="MEMBRANE PROTEIN YDGH-RELATED"/>
    <property type="match status" value="1"/>
</dbReference>
<comment type="similarity">
    <text evidence="2">Belongs to the resistance-nodulation-cell division (RND) (TC 2.A.6) family. MmpL subfamily.</text>
</comment>
<proteinExistence type="inferred from homology"/>
<feature type="transmembrane region" description="Helical" evidence="7">
    <location>
        <begin position="863"/>
        <end position="884"/>
    </location>
</feature>
<comment type="subcellular location">
    <subcellularLocation>
        <location evidence="1">Cell membrane</location>
        <topology evidence="1">Multi-pass membrane protein</topology>
    </subcellularLocation>
</comment>
<dbReference type="AlphaFoldDB" id="A0A7Z7NAX2"/>
<feature type="transmembrane region" description="Helical" evidence="7">
    <location>
        <begin position="234"/>
        <end position="260"/>
    </location>
</feature>
<dbReference type="RefSeq" id="WP_186243176.1">
    <property type="nucleotide sequence ID" value="NZ_OCTY01000002.1"/>
</dbReference>
<accession>A0A7Z7NAX2</accession>
<name>A0A7Z7NAX2_9MYCO</name>
<feature type="transmembrane region" description="Helical" evidence="7">
    <location>
        <begin position="789"/>
        <end position="810"/>
    </location>
</feature>
<sequence length="943" mass="99068">MIARFIDRFALWIVGLWLVAAVVGNAMAPQLEALTAARDQPFAPAGTASWHALQQSAAAFSKPPTDNLGYVVLQRDGPLTDRDRAFCDQLVAALDADDPHVTDVVDWWAVPVMAGRSVSADHQGATVFVRVSGMVGTTHANESVQAVRNMVKDLHPPDGLQGFVTGPGATIMDEVAAIYQQMKFIVLMTFAVLLVLLLIFDRSPITAMVPLVTVGLALTVAKPIVAVLVERGDIGVSVFAIGLSIAVVAGIGTGFTIFLIGRYQERRRQEFAPTDAFADAYRGVAPTIIGSALIVVVPLGFVKFLDFARISVFGPTGALLTIGTLVVAAATLTFTPALIALAGRADLLKPPARNRVRRRLRRLGIYVARWPAPILVASGVLVFILMVSLPAVPIGWDESAATPANAESNRGYQAVDGHFAANQLLPDVVTIQTDHDIRNPAGLTALERITAAIMTVPGVRMVQSASHPTGMVSKQAAYSTSAGNFGDRLDEFSDLVGSRGAAFAALETAIADMTKSIDLTENAMSLGAYGIGGAGLAVHLMQESIAKVRGRAADISDIFGPLRNLVAGLPNCTTTPVCAAADEAVQWSNTVVDSSVKLADTAEQLGQQVAEGAAKGGPSNLPIAIAKITGQLEQLRASAEGVIGTVSAARPVPALELPGYLQNLVAASQGSPGADLYASRKILTDPNMRVLLNDFISANGRATRLIVYGDGHEWGSDGAQRARAIVAAVADATKDGTLQPTAVELTGVGPATRDLQDLVGSDLMRMVATTLVVILVIAAMLLRSPVAGFVVVVTIAISYLCALGASVLIWQRIFGQALHWSVLPIAFVLLVAVGSACNLLFALRIREERGAGQRTSIIRAYRATGGVATVAGIVVGTTILALAASHVLSIAQIGVTVGLGLLLDALVVRAFVLPAVMVVLGRWLWFPRRQVTYDEKVSEALTV</sequence>
<organism evidence="9 10">
    <name type="scientific">Mycobacterium simulans</name>
    <dbReference type="NCBI Taxonomy" id="627089"/>
    <lineage>
        <taxon>Bacteria</taxon>
        <taxon>Bacillati</taxon>
        <taxon>Actinomycetota</taxon>
        <taxon>Actinomycetes</taxon>
        <taxon>Mycobacteriales</taxon>
        <taxon>Mycobacteriaceae</taxon>
        <taxon>Mycobacterium</taxon>
    </lineage>
</organism>
<gene>
    <name evidence="9" type="primary">mmpL4_6</name>
    <name evidence="9" type="ORF">MSIMFB_02787</name>
</gene>
<feature type="transmembrane region" description="Helical" evidence="7">
    <location>
        <begin position="763"/>
        <end position="782"/>
    </location>
</feature>
<keyword evidence="3" id="KW-1003">Cell membrane</keyword>
<dbReference type="InterPro" id="IPR050545">
    <property type="entry name" value="Mycobact_MmpL"/>
</dbReference>
<evidence type="ECO:0000256" key="4">
    <source>
        <dbReference type="ARBA" id="ARBA00022692"/>
    </source>
</evidence>